<evidence type="ECO:0000256" key="5">
    <source>
        <dbReference type="ARBA" id="ARBA00022989"/>
    </source>
</evidence>
<comment type="similarity">
    <text evidence="2">Belongs to the VirD4/TraG family.</text>
</comment>
<evidence type="ECO:0000256" key="6">
    <source>
        <dbReference type="ARBA" id="ARBA00023136"/>
    </source>
</evidence>
<dbReference type="PANTHER" id="PTHR37937">
    <property type="entry name" value="CONJUGATIVE TRANSFER: DNA TRANSPORT"/>
    <property type="match status" value="1"/>
</dbReference>
<keyword evidence="4 7" id="KW-0812">Transmembrane</keyword>
<evidence type="ECO:0000313" key="8">
    <source>
        <dbReference type="EMBL" id="MDR7380424.1"/>
    </source>
</evidence>
<sequence length="667" mass="74155">MKVKTVVVSLLIAVWLGAGAWALRYAAGGLYFISHKTDPRQVQAETWQEYWDQYQDDPKEKKRLQGSMGFALFAIFGFPLILAAIASSKSRSLHGDARWATKAEVKEAGLLAEDGLILGKLDGKYLMMDEGKFTMLIAPTGGGKGVGTIIPNLLNWNQSVIVVDVKEENFLVTSGFRKKHGQEVYKFAPFDENSETHCWNPLSYVSRDPRFVVGDLQSIGYMLYPKKDGDGAFWNDAARSFFVAVSLYCRESGFSLTIGEVLRRSSGDGRPKEFWQGVVDKGVSASGQALSKHCRDLISQFVSNSDNTLTSILSTFTAPLGVFMNPLVDAATSRDDFDLRDIRRRKMSIYIVVPANRLAEASLLINLFFSVAIDQNTKTLPENDPSLKYLALLLLDEFPALGCVDKYVKAIGYIRGYGLRSLMVAQSMSQLKERALYGEEGARTLATNHKVQLIYAPSEQQDAQEYSEILGYYGLSSTSKGVSRGRGSVTNSENVSDQKRALMLPQELREMGFDRVIVMHDECKPIFAEKIKYYKEAAFMDRLKEVSPSLRALGAKLPTKHQLDQASFVLKELAVRVPAIDIDTFIARSEGRVRALEAGEQVSAGKLAVNLDTMPPVTNTVTPVAQEVSAMADWLFNNVQWTKHTADDVQPIDETDARTHHELEITQ</sequence>
<dbReference type="Gene3D" id="3.40.50.300">
    <property type="entry name" value="P-loop containing nucleotide triphosphate hydrolases"/>
    <property type="match status" value="1"/>
</dbReference>
<keyword evidence="5 7" id="KW-1133">Transmembrane helix</keyword>
<feature type="transmembrane region" description="Helical" evidence="7">
    <location>
        <begin position="68"/>
        <end position="86"/>
    </location>
</feature>
<gene>
    <name evidence="8" type="ORF">J2X19_005131</name>
</gene>
<evidence type="ECO:0000256" key="3">
    <source>
        <dbReference type="ARBA" id="ARBA00022475"/>
    </source>
</evidence>
<evidence type="ECO:0000256" key="1">
    <source>
        <dbReference type="ARBA" id="ARBA00004651"/>
    </source>
</evidence>
<organism evidence="8 9">
    <name type="scientific">Rhodoferax ferrireducens</name>
    <dbReference type="NCBI Taxonomy" id="192843"/>
    <lineage>
        <taxon>Bacteria</taxon>
        <taxon>Pseudomonadati</taxon>
        <taxon>Pseudomonadota</taxon>
        <taxon>Betaproteobacteria</taxon>
        <taxon>Burkholderiales</taxon>
        <taxon>Comamonadaceae</taxon>
        <taxon>Rhodoferax</taxon>
    </lineage>
</organism>
<name>A0ABU2CGF1_9BURK</name>
<dbReference type="EMBL" id="JAVDXT010000009">
    <property type="protein sequence ID" value="MDR7380424.1"/>
    <property type="molecule type" value="Genomic_DNA"/>
</dbReference>
<reference evidence="8 9" key="1">
    <citation type="submission" date="2023-07" db="EMBL/GenBank/DDBJ databases">
        <title>Sorghum-associated microbial communities from plants grown in Nebraska, USA.</title>
        <authorList>
            <person name="Schachtman D."/>
        </authorList>
    </citation>
    <scope>NUCLEOTIDE SEQUENCE [LARGE SCALE GENOMIC DNA]</scope>
    <source>
        <strain evidence="8 9">BE313</strain>
    </source>
</reference>
<keyword evidence="3" id="KW-1003">Cell membrane</keyword>
<evidence type="ECO:0000256" key="2">
    <source>
        <dbReference type="ARBA" id="ARBA00008806"/>
    </source>
</evidence>
<evidence type="ECO:0000256" key="4">
    <source>
        <dbReference type="ARBA" id="ARBA00022692"/>
    </source>
</evidence>
<dbReference type="Proteomes" id="UP001180487">
    <property type="component" value="Unassembled WGS sequence"/>
</dbReference>
<dbReference type="InterPro" id="IPR027417">
    <property type="entry name" value="P-loop_NTPase"/>
</dbReference>
<proteinExistence type="inferred from homology"/>
<dbReference type="InterPro" id="IPR003688">
    <property type="entry name" value="TraG/VirD4"/>
</dbReference>
<dbReference type="Pfam" id="PF02534">
    <property type="entry name" value="T4SS-DNA_transf"/>
    <property type="match status" value="1"/>
</dbReference>
<evidence type="ECO:0000256" key="7">
    <source>
        <dbReference type="SAM" id="Phobius"/>
    </source>
</evidence>
<dbReference type="InterPro" id="IPR051539">
    <property type="entry name" value="T4SS-coupling_protein"/>
</dbReference>
<dbReference type="CDD" id="cd01127">
    <property type="entry name" value="TrwB_TraG_TraD_VirD4"/>
    <property type="match status" value="2"/>
</dbReference>
<dbReference type="PANTHER" id="PTHR37937:SF1">
    <property type="entry name" value="CONJUGATIVE TRANSFER: DNA TRANSPORT"/>
    <property type="match status" value="1"/>
</dbReference>
<accession>A0ABU2CGF1</accession>
<keyword evidence="6 7" id="KW-0472">Membrane</keyword>
<protein>
    <submittedName>
        <fullName evidence="8">Type IV secretion system protein VirD4</fullName>
    </submittedName>
</protein>
<keyword evidence="9" id="KW-1185">Reference proteome</keyword>
<evidence type="ECO:0000313" key="9">
    <source>
        <dbReference type="Proteomes" id="UP001180487"/>
    </source>
</evidence>
<comment type="subcellular location">
    <subcellularLocation>
        <location evidence="1">Cell membrane</location>
        <topology evidence="1">Multi-pass membrane protein</topology>
    </subcellularLocation>
</comment>
<dbReference type="RefSeq" id="WP_310377240.1">
    <property type="nucleotide sequence ID" value="NZ_JAVDXT010000009.1"/>
</dbReference>
<dbReference type="SUPFAM" id="SSF52540">
    <property type="entry name" value="P-loop containing nucleoside triphosphate hydrolases"/>
    <property type="match status" value="1"/>
</dbReference>
<comment type="caution">
    <text evidence="8">The sequence shown here is derived from an EMBL/GenBank/DDBJ whole genome shotgun (WGS) entry which is preliminary data.</text>
</comment>